<keyword evidence="4" id="KW-1185">Reference proteome</keyword>
<evidence type="ECO:0000256" key="1">
    <source>
        <dbReference type="SAM" id="MobiDB-lite"/>
    </source>
</evidence>
<accession>A0A345T2A6</accession>
<proteinExistence type="predicted"/>
<dbReference type="Pfam" id="PF00501">
    <property type="entry name" value="AMP-binding"/>
    <property type="match status" value="2"/>
</dbReference>
<evidence type="ECO:0000259" key="2">
    <source>
        <dbReference type="Pfam" id="PF00501"/>
    </source>
</evidence>
<evidence type="ECO:0000313" key="4">
    <source>
        <dbReference type="Proteomes" id="UP000249340"/>
    </source>
</evidence>
<organism evidence="3 4">
    <name type="scientific">Peterkaempfera bronchialis</name>
    <dbReference type="NCBI Taxonomy" id="2126346"/>
    <lineage>
        <taxon>Bacteria</taxon>
        <taxon>Bacillati</taxon>
        <taxon>Actinomycetota</taxon>
        <taxon>Actinomycetes</taxon>
        <taxon>Kitasatosporales</taxon>
        <taxon>Streptomycetaceae</taxon>
        <taxon>Peterkaempfera</taxon>
    </lineage>
</organism>
<dbReference type="EMBL" id="CP031264">
    <property type="protein sequence ID" value="AXI80111.1"/>
    <property type="molecule type" value="Genomic_DNA"/>
</dbReference>
<feature type="compositionally biased region" description="Low complexity" evidence="1">
    <location>
        <begin position="1"/>
        <end position="10"/>
    </location>
</feature>
<dbReference type="OrthoDB" id="4047713at2"/>
<name>A0A345T2A6_9ACTN</name>
<feature type="domain" description="AMP-dependent synthetase/ligase" evidence="2">
    <location>
        <begin position="229"/>
        <end position="376"/>
    </location>
</feature>
<dbReference type="RefSeq" id="WP_111492672.1">
    <property type="nucleotide sequence ID" value="NZ_CP031264.1"/>
</dbReference>
<feature type="region of interest" description="Disordered" evidence="1">
    <location>
        <begin position="1"/>
        <end position="24"/>
    </location>
</feature>
<sequence length="421" mass="44086">MITDQAPAGGRARGGARTEERPARPWAQSLTLDAVFSRVARRRPAGIAVREGAVGLSYGKAELRSAQLATALVRGGVQLGDPVIVHCDDHRQAVVAQLAVLKAGGVCVPVPPEVSGPGLERIADISGAQAVVCGPAGRSAWRSGSPLVVLDADTWGKVRVLRADPSLPRSGPMDPAYLLIADEDGPDASGQLIDHRAWQFSMAARIQQVGVADGAVTVRERPTGPRTISAMWWAFACGGTLHTPPRAGELVRSLAWSGTAVAVFSPEEYAPVLEAVALTPEAVGPRAVVLVGGPCPRELVERHFQVVPTTRLRAEFAPAGGAMPWTAMEFSLLEGTKLPEFTVGSPMPNVHVQVLGPEGAVLPPGRIGEVCAAGPALPFDSVRAVGREVPEADGGLMLRSARMGRWRTDGTLEITGTCAAR</sequence>
<feature type="domain" description="AMP-dependent synthetase/ligase" evidence="2">
    <location>
        <begin position="36"/>
        <end position="158"/>
    </location>
</feature>
<dbReference type="Proteomes" id="UP000249340">
    <property type="component" value="Chromosome"/>
</dbReference>
<dbReference type="SUPFAM" id="SSF56801">
    <property type="entry name" value="Acetyl-CoA synthetase-like"/>
    <property type="match status" value="1"/>
</dbReference>
<dbReference type="PANTHER" id="PTHR43767">
    <property type="entry name" value="LONG-CHAIN-FATTY-ACID--COA LIGASE"/>
    <property type="match status" value="1"/>
</dbReference>
<dbReference type="KEGG" id="stri:C7M71_024660"/>
<dbReference type="InterPro" id="IPR042099">
    <property type="entry name" value="ANL_N_sf"/>
</dbReference>
<dbReference type="InterPro" id="IPR050237">
    <property type="entry name" value="ATP-dep_AMP-bd_enzyme"/>
</dbReference>
<protein>
    <recommendedName>
        <fullName evidence="2">AMP-dependent synthetase/ligase domain-containing protein</fullName>
    </recommendedName>
</protein>
<dbReference type="PANTHER" id="PTHR43767:SF1">
    <property type="entry name" value="NONRIBOSOMAL PEPTIDE SYNTHASE PES1 (EUROFUNG)-RELATED"/>
    <property type="match status" value="1"/>
</dbReference>
<evidence type="ECO:0000313" key="3">
    <source>
        <dbReference type="EMBL" id="AXI80111.1"/>
    </source>
</evidence>
<dbReference type="InterPro" id="IPR000873">
    <property type="entry name" value="AMP-dep_synth/lig_dom"/>
</dbReference>
<dbReference type="AlphaFoldDB" id="A0A345T2A6"/>
<reference evidence="4" key="1">
    <citation type="submission" date="2018-07" db="EMBL/GenBank/DDBJ databases">
        <title>Streptacidiphilus bronchialis DSM 106435 chromosome.</title>
        <authorList>
            <person name="Batra D."/>
            <person name="Gulvik C.A."/>
        </authorList>
    </citation>
    <scope>NUCLEOTIDE SEQUENCE [LARGE SCALE GENOMIC DNA]</scope>
    <source>
        <strain evidence="4">DSM 106435</strain>
    </source>
</reference>
<dbReference type="Gene3D" id="3.40.50.12780">
    <property type="entry name" value="N-terminal domain of ligase-like"/>
    <property type="match status" value="1"/>
</dbReference>
<gene>
    <name evidence="3" type="ORF">C7M71_024660</name>
</gene>